<dbReference type="Proteomes" id="UP000095281">
    <property type="component" value="Unplaced"/>
</dbReference>
<dbReference type="WBParaSite" id="MhA1_Contig13.frz3.gene13">
    <property type="protein sequence ID" value="MhA1_Contig13.frz3.gene13"/>
    <property type="gene ID" value="MhA1_Contig13.frz3.gene13"/>
</dbReference>
<feature type="transmembrane region" description="Helical" evidence="1">
    <location>
        <begin position="110"/>
        <end position="128"/>
    </location>
</feature>
<dbReference type="AlphaFoldDB" id="A0A1I8B3W9"/>
<proteinExistence type="predicted"/>
<evidence type="ECO:0000313" key="2">
    <source>
        <dbReference type="Proteomes" id="UP000095281"/>
    </source>
</evidence>
<reference evidence="3" key="1">
    <citation type="submission" date="2016-11" db="UniProtKB">
        <authorList>
            <consortium name="WormBaseParasite"/>
        </authorList>
    </citation>
    <scope>IDENTIFICATION</scope>
</reference>
<keyword evidence="1" id="KW-1133">Transmembrane helix</keyword>
<keyword evidence="1" id="KW-0472">Membrane</keyword>
<accession>A0A1I8B3W9</accession>
<sequence>MDKEHINDNEKSENPVNDTYDGKEKIIRENGGYSLLGNDIKYYVEIYNKLRPYRVLKIINSILLIILFVGSILASRYNLRWSNSMPSTMHCISHDAPPRYSTYCVSTGDTFAVGQLILVVLGLISLIYHHFAKNIFKAAVCSLMMSNAKLWMDGLNDYMISFPDCSPIEQKYALLGKIKIILWVKEL</sequence>
<organism evidence="2 3">
    <name type="scientific">Meloidogyne hapla</name>
    <name type="common">Root-knot nematode worm</name>
    <dbReference type="NCBI Taxonomy" id="6305"/>
    <lineage>
        <taxon>Eukaryota</taxon>
        <taxon>Metazoa</taxon>
        <taxon>Ecdysozoa</taxon>
        <taxon>Nematoda</taxon>
        <taxon>Chromadorea</taxon>
        <taxon>Rhabditida</taxon>
        <taxon>Tylenchina</taxon>
        <taxon>Tylenchomorpha</taxon>
        <taxon>Tylenchoidea</taxon>
        <taxon>Meloidogynidae</taxon>
        <taxon>Meloidogyninae</taxon>
        <taxon>Meloidogyne</taxon>
    </lineage>
</organism>
<keyword evidence="2" id="KW-1185">Reference proteome</keyword>
<evidence type="ECO:0000313" key="3">
    <source>
        <dbReference type="WBParaSite" id="MhA1_Contig13.frz3.gene13"/>
    </source>
</evidence>
<protein>
    <submittedName>
        <fullName evidence="3">ABC transmembrane type-1 domain-containing protein</fullName>
    </submittedName>
</protein>
<feature type="transmembrane region" description="Helical" evidence="1">
    <location>
        <begin position="58"/>
        <end position="79"/>
    </location>
</feature>
<name>A0A1I8B3W9_MELHA</name>
<evidence type="ECO:0000256" key="1">
    <source>
        <dbReference type="SAM" id="Phobius"/>
    </source>
</evidence>
<keyword evidence="1" id="KW-0812">Transmembrane</keyword>